<dbReference type="SMART" id="SM00855">
    <property type="entry name" value="PGAM"/>
    <property type="match status" value="1"/>
</dbReference>
<dbReference type="PANTHER" id="PTHR48100:SF59">
    <property type="entry name" value="ADENOSYLCOBALAMIN_ALPHA-RIBAZOLE PHOSPHATASE"/>
    <property type="match status" value="1"/>
</dbReference>
<gene>
    <name evidence="1" type="ORF">DQG23_32925</name>
</gene>
<dbReference type="InterPro" id="IPR029033">
    <property type="entry name" value="His_PPase_superfam"/>
</dbReference>
<proteinExistence type="predicted"/>
<accession>A0A329M1G1</accession>
<sequence>MYGGCNLTIFYLVRHGEPNWFLKDQRNLKGALRDFVPLTDNGVYQAEQVLPNHKYLLNCDLILSSPYTRSLQTAAIINTKIGLPLKVEYDLHEWTPDNWQASGLDEITELWKDFLKHNGIYPEDGRKLWESKQSVVNRVRKVLSGYLDKSNIIVVCHGMVIASLLELSSEEIQLCGVYEYELT</sequence>
<dbReference type="GO" id="GO:0016791">
    <property type="term" value="F:phosphatase activity"/>
    <property type="evidence" value="ECO:0007669"/>
    <property type="project" value="TreeGrafter"/>
</dbReference>
<dbReference type="CDD" id="cd07067">
    <property type="entry name" value="HP_PGM_like"/>
    <property type="match status" value="1"/>
</dbReference>
<dbReference type="GO" id="GO:0005737">
    <property type="term" value="C:cytoplasm"/>
    <property type="evidence" value="ECO:0007669"/>
    <property type="project" value="TreeGrafter"/>
</dbReference>
<reference evidence="1 2" key="1">
    <citation type="journal article" date="2009" name="Int. J. Syst. Evol. Microbiol.">
        <title>Paenibacillus contaminans sp. nov., isolated from a contaminated laboratory plate.</title>
        <authorList>
            <person name="Chou J.H."/>
            <person name="Lee J.H."/>
            <person name="Lin M.C."/>
            <person name="Chang P.S."/>
            <person name="Arun A.B."/>
            <person name="Young C.C."/>
            <person name="Chen W.M."/>
        </authorList>
    </citation>
    <scope>NUCLEOTIDE SEQUENCE [LARGE SCALE GENOMIC DNA]</scope>
    <source>
        <strain evidence="1 2">CKOBP-6</strain>
    </source>
</reference>
<dbReference type="Proteomes" id="UP000250369">
    <property type="component" value="Unassembled WGS sequence"/>
</dbReference>
<dbReference type="Pfam" id="PF00300">
    <property type="entry name" value="His_Phos_1"/>
    <property type="match status" value="1"/>
</dbReference>
<protein>
    <submittedName>
        <fullName evidence="1">Histidine phosphatase family protein</fullName>
    </submittedName>
</protein>
<dbReference type="PANTHER" id="PTHR48100">
    <property type="entry name" value="BROAD-SPECIFICITY PHOSPHATASE YOR283W-RELATED"/>
    <property type="match status" value="1"/>
</dbReference>
<organism evidence="1 2">
    <name type="scientific">Paenibacillus contaminans</name>
    <dbReference type="NCBI Taxonomy" id="450362"/>
    <lineage>
        <taxon>Bacteria</taxon>
        <taxon>Bacillati</taxon>
        <taxon>Bacillota</taxon>
        <taxon>Bacilli</taxon>
        <taxon>Bacillales</taxon>
        <taxon>Paenibacillaceae</taxon>
        <taxon>Paenibacillus</taxon>
    </lineage>
</organism>
<comment type="caution">
    <text evidence="1">The sequence shown here is derived from an EMBL/GenBank/DDBJ whole genome shotgun (WGS) entry which is preliminary data.</text>
</comment>
<dbReference type="InterPro" id="IPR013078">
    <property type="entry name" value="His_Pase_superF_clade-1"/>
</dbReference>
<evidence type="ECO:0000313" key="1">
    <source>
        <dbReference type="EMBL" id="RAV13598.1"/>
    </source>
</evidence>
<dbReference type="InterPro" id="IPR050275">
    <property type="entry name" value="PGM_Phosphatase"/>
</dbReference>
<evidence type="ECO:0000313" key="2">
    <source>
        <dbReference type="Proteomes" id="UP000250369"/>
    </source>
</evidence>
<dbReference type="EMBL" id="QMFB01000029">
    <property type="protein sequence ID" value="RAV13598.1"/>
    <property type="molecule type" value="Genomic_DNA"/>
</dbReference>
<dbReference type="SUPFAM" id="SSF53254">
    <property type="entry name" value="Phosphoglycerate mutase-like"/>
    <property type="match status" value="1"/>
</dbReference>
<dbReference type="Gene3D" id="3.40.50.1240">
    <property type="entry name" value="Phosphoglycerate mutase-like"/>
    <property type="match status" value="1"/>
</dbReference>
<name>A0A329M1G1_9BACL</name>
<dbReference type="AlphaFoldDB" id="A0A329M1G1"/>
<keyword evidence="2" id="KW-1185">Reference proteome</keyword>